<feature type="transmembrane region" description="Helical" evidence="11">
    <location>
        <begin position="171"/>
        <end position="195"/>
    </location>
</feature>
<dbReference type="PROSITE" id="PS50262">
    <property type="entry name" value="G_PROTEIN_RECEP_F1_2"/>
    <property type="match status" value="1"/>
</dbReference>
<dbReference type="Gene3D" id="1.20.1070.10">
    <property type="entry name" value="Rhodopsin 7-helix transmembrane proteins"/>
    <property type="match status" value="2"/>
</dbReference>
<dbReference type="Pfam" id="PF00001">
    <property type="entry name" value="7tm_1"/>
    <property type="match status" value="2"/>
</dbReference>
<evidence type="ECO:0000256" key="11">
    <source>
        <dbReference type="SAM" id="Phobius"/>
    </source>
</evidence>
<dbReference type="Proteomes" id="UP000243686">
    <property type="component" value="Unassembled WGS sequence"/>
</dbReference>
<feature type="compositionally biased region" description="Polar residues" evidence="10">
    <location>
        <begin position="689"/>
        <end position="731"/>
    </location>
</feature>
<feature type="transmembrane region" description="Helical" evidence="11">
    <location>
        <begin position="207"/>
        <end position="233"/>
    </location>
</feature>
<feature type="region of interest" description="Disordered" evidence="10">
    <location>
        <begin position="688"/>
        <end position="739"/>
    </location>
</feature>
<dbReference type="AlphaFoldDB" id="A0A1S8XB85"/>
<feature type="transmembrane region" description="Helical" evidence="11">
    <location>
        <begin position="910"/>
        <end position="928"/>
    </location>
</feature>
<keyword evidence="5 9" id="KW-0297">G-protein coupled receptor</keyword>
<evidence type="ECO:0000256" key="3">
    <source>
        <dbReference type="ARBA" id="ARBA00022692"/>
    </source>
</evidence>
<dbReference type="InterPro" id="IPR017452">
    <property type="entry name" value="GPCR_Rhodpsn_7TM"/>
</dbReference>
<organism evidence="13 14">
    <name type="scientific">Opisthorchis viverrini</name>
    <name type="common">Southeast Asian liver fluke</name>
    <dbReference type="NCBI Taxonomy" id="6198"/>
    <lineage>
        <taxon>Eukaryota</taxon>
        <taxon>Metazoa</taxon>
        <taxon>Spiralia</taxon>
        <taxon>Lophotrochozoa</taxon>
        <taxon>Platyhelminthes</taxon>
        <taxon>Trematoda</taxon>
        <taxon>Digenea</taxon>
        <taxon>Opisthorchiida</taxon>
        <taxon>Opisthorchiata</taxon>
        <taxon>Opisthorchiidae</taxon>
        <taxon>Opisthorchis</taxon>
    </lineage>
</organism>
<feature type="transmembrane region" description="Helical" evidence="11">
    <location>
        <begin position="245"/>
        <end position="266"/>
    </location>
</feature>
<sequence>MASFILNQNHYRMLCLGFTIMASCCSVLCASNTPINTFQIAISRFYSLRSTDKLGVKPDVSEAYMRWSEWQRERINEKLRNLSGITQPPDESALPQVKQLRDLLGKPTGKVNAPVTPERTIHISQQKVNQIDATSASSETVQLLPKDHLNFTSNVKANVSEIATYTTAESVIMALLTVIASFITISGNILVLLSFFVERALRTATNYFIASLAVTDVLIGLFSMNLYTLYLILGRWPLGRLSCDLWLSLDYTACLTSQYTVLFITVDRFFSVSIPDKYRNWRTDGKVGIMVAATWLIPSSVFFTIIIGWPYFNTPVKPRAEDKCSAEFANDPIFNTVFTVCYFWVTLCVMIGLYVGIYRVADNLQKRSDEKRNRVSGLITQSTAINHSQASQVVTTNQGGNKFRPMNSQPLTHNSAGGTGTNESSGFDSEEEQQKRINTASNNRKGVKLRTTDSSYSQPPRPTPFANVTPHRPSNATQNTLPPLKKPDNCTHACPVPTKPPMQVSLAESRASNPKPPKTYKMSPLKRQMECPLHPRFSITQSVDQSEQCKQSPAPICVQQQEGLLISSPILTDDESGLDFQDNLPVTYLPPSPALCICSDLEDEQVEIRQSGVLTDAETSIKQADPNSLKNHLATKKIHETPNSNSKAKDLKIQSKTPPKIPPVEQQSDSAYQNRVLETFRRRMAANNIPLSDSQDSGCLTSSNRSSQQPSTQVTRETGRHQNMNQASSPTHRTKYTKDGDSFVWDGELRTVDSSFSDVKMMQSFGEVDEASVVWKPQPYSEMDSYSMGCSLHALTTYCDQTNTTEYSKYHPQCIICAGQNETDSVRSSSSYGEYMRPQLVERRICCCTTGLGPEKNRTFSFWPNLKNKFVALNPDKMKFWQIVKKINLTRKGNKALVERGRRENRARKALRTITFILGAFVLCWTPYHVVIIIKGICDDVPADTTCLVAIQWHHNLHVYGGEAKSSSAFFLDPTNVTFNSDPAVILDLRMGTTKLNQFEVIICGADGFHDYGPALLGDVTDDQRPCL</sequence>
<keyword evidence="6 11" id="KW-0472">Membrane</keyword>
<evidence type="ECO:0000256" key="8">
    <source>
        <dbReference type="ARBA" id="ARBA00023224"/>
    </source>
</evidence>
<dbReference type="PRINTS" id="PR00243">
    <property type="entry name" value="MUSCARINICR"/>
</dbReference>
<comment type="similarity">
    <text evidence="9">Belongs to the G-protein coupled receptor 1 family.</text>
</comment>
<accession>A0A1S8XB85</accession>
<dbReference type="PANTHER" id="PTHR24248:SF185">
    <property type="entry name" value="DOPAMINE RECEPTOR 2"/>
    <property type="match status" value="1"/>
</dbReference>
<dbReference type="GO" id="GO:0043410">
    <property type="term" value="P:positive regulation of MAPK cascade"/>
    <property type="evidence" value="ECO:0007669"/>
    <property type="project" value="TreeGrafter"/>
</dbReference>
<dbReference type="GO" id="GO:0016907">
    <property type="term" value="F:G protein-coupled acetylcholine receptor activity"/>
    <property type="evidence" value="ECO:0007669"/>
    <property type="project" value="InterPro"/>
</dbReference>
<evidence type="ECO:0000259" key="12">
    <source>
        <dbReference type="PROSITE" id="PS50262"/>
    </source>
</evidence>
<dbReference type="InterPro" id="IPR000995">
    <property type="entry name" value="Musac_Ach_rcpt"/>
</dbReference>
<feature type="region of interest" description="Disordered" evidence="10">
    <location>
        <begin position="397"/>
        <end position="488"/>
    </location>
</feature>
<evidence type="ECO:0000256" key="10">
    <source>
        <dbReference type="SAM" id="MobiDB-lite"/>
    </source>
</evidence>
<evidence type="ECO:0000256" key="9">
    <source>
        <dbReference type="RuleBase" id="RU000688"/>
    </source>
</evidence>
<feature type="region of interest" description="Disordered" evidence="10">
    <location>
        <begin position="617"/>
        <end position="671"/>
    </location>
</feature>
<evidence type="ECO:0000313" key="14">
    <source>
        <dbReference type="Proteomes" id="UP000243686"/>
    </source>
</evidence>
<proteinExistence type="inferred from homology"/>
<keyword evidence="2" id="KW-1003">Cell membrane</keyword>
<dbReference type="SUPFAM" id="SSF81321">
    <property type="entry name" value="Family A G protein-coupled receptor-like"/>
    <property type="match status" value="2"/>
</dbReference>
<dbReference type="SMART" id="SM01381">
    <property type="entry name" value="7TM_GPCR_Srsx"/>
    <property type="match status" value="1"/>
</dbReference>
<feature type="transmembrane region" description="Helical" evidence="11">
    <location>
        <begin position="287"/>
        <end position="312"/>
    </location>
</feature>
<keyword evidence="3 9" id="KW-0812">Transmembrane</keyword>
<keyword evidence="14" id="KW-1185">Reference proteome</keyword>
<gene>
    <name evidence="13" type="ORF">X801_00103</name>
</gene>
<reference evidence="13 14" key="1">
    <citation type="submission" date="2015-03" db="EMBL/GenBank/DDBJ databases">
        <title>Draft genome of the nematode, Opisthorchis viverrini.</title>
        <authorList>
            <person name="Mitreva M."/>
        </authorList>
    </citation>
    <scope>NUCLEOTIDE SEQUENCE [LARGE SCALE GENOMIC DNA]</scope>
    <source>
        <strain evidence="13">Khon Kaen</strain>
    </source>
</reference>
<dbReference type="PRINTS" id="PR00237">
    <property type="entry name" value="GPCRRHODOPSN"/>
</dbReference>
<keyword evidence="8 9" id="KW-0807">Transducer</keyword>
<keyword evidence="4 11" id="KW-1133">Transmembrane helix</keyword>
<dbReference type="GO" id="GO:0005886">
    <property type="term" value="C:plasma membrane"/>
    <property type="evidence" value="ECO:0007669"/>
    <property type="project" value="UniProtKB-SubCell"/>
</dbReference>
<feature type="domain" description="G-protein coupled receptors family 1 profile" evidence="12">
    <location>
        <begin position="187"/>
        <end position="379"/>
    </location>
</feature>
<dbReference type="PANTHER" id="PTHR24248">
    <property type="entry name" value="ADRENERGIC RECEPTOR-RELATED G-PROTEIN COUPLED RECEPTOR"/>
    <property type="match status" value="1"/>
</dbReference>
<evidence type="ECO:0000313" key="13">
    <source>
        <dbReference type="EMBL" id="OON23978.1"/>
    </source>
</evidence>
<evidence type="ECO:0000256" key="4">
    <source>
        <dbReference type="ARBA" id="ARBA00022989"/>
    </source>
</evidence>
<protein>
    <submittedName>
        <fullName evidence="13">7 transmembrane receptor</fullName>
    </submittedName>
</protein>
<evidence type="ECO:0000256" key="1">
    <source>
        <dbReference type="ARBA" id="ARBA00004651"/>
    </source>
</evidence>
<dbReference type="InterPro" id="IPR000276">
    <property type="entry name" value="GPCR_Rhodpsn"/>
</dbReference>
<dbReference type="GO" id="GO:0045202">
    <property type="term" value="C:synapse"/>
    <property type="evidence" value="ECO:0007669"/>
    <property type="project" value="GOC"/>
</dbReference>
<dbReference type="GO" id="GO:0071880">
    <property type="term" value="P:adenylate cyclase-activating adrenergic receptor signaling pathway"/>
    <property type="evidence" value="ECO:0007669"/>
    <property type="project" value="TreeGrafter"/>
</dbReference>
<dbReference type="EMBL" id="KV891466">
    <property type="protein sequence ID" value="OON23978.1"/>
    <property type="molecule type" value="Genomic_DNA"/>
</dbReference>
<feature type="transmembrane region" description="Helical" evidence="11">
    <location>
        <begin position="332"/>
        <end position="357"/>
    </location>
</feature>
<evidence type="ECO:0000256" key="2">
    <source>
        <dbReference type="ARBA" id="ARBA00022475"/>
    </source>
</evidence>
<evidence type="ECO:0000256" key="5">
    <source>
        <dbReference type="ARBA" id="ARBA00023040"/>
    </source>
</evidence>
<evidence type="ECO:0000256" key="7">
    <source>
        <dbReference type="ARBA" id="ARBA00023170"/>
    </source>
</evidence>
<name>A0A1S8XB85_OPIVI</name>
<dbReference type="PROSITE" id="PS00237">
    <property type="entry name" value="G_PROTEIN_RECEP_F1_1"/>
    <property type="match status" value="1"/>
</dbReference>
<feature type="compositionally biased region" description="Polar residues" evidence="10">
    <location>
        <begin position="617"/>
        <end position="630"/>
    </location>
</feature>
<evidence type="ECO:0000256" key="6">
    <source>
        <dbReference type="ARBA" id="ARBA00023136"/>
    </source>
</evidence>
<feature type="compositionally biased region" description="Polar residues" evidence="10">
    <location>
        <begin position="472"/>
        <end position="481"/>
    </location>
</feature>
<keyword evidence="7 9" id="KW-0675">Receptor</keyword>
<feature type="non-terminal residue" evidence="13">
    <location>
        <position position="1028"/>
    </location>
</feature>
<comment type="subcellular location">
    <subcellularLocation>
        <location evidence="1">Cell membrane</location>
        <topology evidence="1">Multi-pass membrane protein</topology>
    </subcellularLocation>
</comment>
<feature type="compositionally biased region" description="Polar residues" evidence="10">
    <location>
        <begin position="397"/>
        <end position="427"/>
    </location>
</feature>